<keyword evidence="3" id="KW-1185">Reference proteome</keyword>
<dbReference type="AlphaFoldDB" id="A0A199XQQ3"/>
<evidence type="ECO:0000313" key="2">
    <source>
        <dbReference type="EMBL" id="OAZ03659.1"/>
    </source>
</evidence>
<dbReference type="PATRIC" id="fig|29536.5.peg.2026"/>
<accession>A0A199XQQ3</accession>
<proteinExistence type="predicted"/>
<evidence type="ECO:0008006" key="4">
    <source>
        <dbReference type="Google" id="ProtNLM"/>
    </source>
</evidence>
<feature type="signal peptide" evidence="1">
    <location>
        <begin position="1"/>
        <end position="24"/>
    </location>
</feature>
<feature type="chain" id="PRO_5008286787" description="Lipoprotein" evidence="1">
    <location>
        <begin position="25"/>
        <end position="334"/>
    </location>
</feature>
<dbReference type="EMBL" id="JMTM01000053">
    <property type="protein sequence ID" value="OAZ03659.1"/>
    <property type="molecule type" value="Genomic_DNA"/>
</dbReference>
<dbReference type="RefSeq" id="WP_064715728.1">
    <property type="nucleotide sequence ID" value="NZ_JMTM01000053.1"/>
</dbReference>
<dbReference type="OrthoDB" id="634553at2"/>
<reference evidence="2 3" key="1">
    <citation type="submission" date="2016-06" db="EMBL/GenBank/DDBJ databases">
        <title>Draft genome sequence of Flavobacterium succinicans strain DD5b.</title>
        <authorList>
            <person name="Poehlein A."/>
            <person name="Daniel R."/>
            <person name="Simeonova D.D."/>
        </authorList>
    </citation>
    <scope>NUCLEOTIDE SEQUENCE [LARGE SCALE GENOMIC DNA]</scope>
    <source>
        <strain evidence="2 3">DD5b</strain>
    </source>
</reference>
<sequence length="334" mass="38989">MKNKLGFALLLLLLLACQPSKKPAISFYYWKTIFELTPKEQEVLMLNNVQKLYVRYFDLAINVASHQVYPTSPIHFKTPIKQFTVVPVVYIKNQIFLDSTIAVKEIAHKTANLITRINASNGINCQEIQLDCDWTLSTKERYLEFVEVFKKVSQKRISATIRLHQVKYFKKTKIPNVDSGVLMYYNMGKIAHDSLNSIYDRKIAEKYLESVKKYPLPLNFALPIYSWFIHIQNQKVIGVRAKLSVANLLEDKNFKRENEKYFRVIQSNYKNGVFYQENDILKLEAISSSDLLEMAADLQENTKASPKEILFYDLDQFNFNNYEKSIFEQVIAVF</sequence>
<gene>
    <name evidence="2" type="ORF">FLB_19370</name>
</gene>
<name>A0A199XQQ3_9FLAO</name>
<comment type="caution">
    <text evidence="2">The sequence shown here is derived from an EMBL/GenBank/DDBJ whole genome shotgun (WGS) entry which is preliminary data.</text>
</comment>
<evidence type="ECO:0000256" key="1">
    <source>
        <dbReference type="SAM" id="SignalP"/>
    </source>
</evidence>
<dbReference type="PROSITE" id="PS51257">
    <property type="entry name" value="PROKAR_LIPOPROTEIN"/>
    <property type="match status" value="1"/>
</dbReference>
<organism evidence="2 3">
    <name type="scientific">Flavobacterium succinicans</name>
    <dbReference type="NCBI Taxonomy" id="29536"/>
    <lineage>
        <taxon>Bacteria</taxon>
        <taxon>Pseudomonadati</taxon>
        <taxon>Bacteroidota</taxon>
        <taxon>Flavobacteriia</taxon>
        <taxon>Flavobacteriales</taxon>
        <taxon>Flavobacteriaceae</taxon>
        <taxon>Flavobacterium</taxon>
    </lineage>
</organism>
<evidence type="ECO:0000313" key="3">
    <source>
        <dbReference type="Proteomes" id="UP000093807"/>
    </source>
</evidence>
<dbReference type="Proteomes" id="UP000093807">
    <property type="component" value="Unassembled WGS sequence"/>
</dbReference>
<keyword evidence="1" id="KW-0732">Signal</keyword>
<protein>
    <recommendedName>
        <fullName evidence="4">Lipoprotein</fullName>
    </recommendedName>
</protein>